<feature type="transmembrane region" description="Helical" evidence="1">
    <location>
        <begin position="196"/>
        <end position="217"/>
    </location>
</feature>
<dbReference type="EMBL" id="PFEM01000027">
    <property type="protein sequence ID" value="PJE70044.1"/>
    <property type="molecule type" value="Genomic_DNA"/>
</dbReference>
<gene>
    <name evidence="2" type="ORF">COU97_01815</name>
</gene>
<proteinExistence type="predicted"/>
<evidence type="ECO:0000313" key="2">
    <source>
        <dbReference type="EMBL" id="PJE70044.1"/>
    </source>
</evidence>
<keyword evidence="1" id="KW-0812">Transmembrane</keyword>
<keyword evidence="1" id="KW-1133">Transmembrane helix</keyword>
<reference evidence="3" key="1">
    <citation type="submission" date="2017-09" db="EMBL/GenBank/DDBJ databases">
        <title>Depth-based differentiation of microbial function through sediment-hosted aquifers and enrichment of novel symbionts in the deep terrestrial subsurface.</title>
        <authorList>
            <person name="Probst A.J."/>
            <person name="Ladd B."/>
            <person name="Jarett J.K."/>
            <person name="Geller-Mcgrath D.E."/>
            <person name="Sieber C.M.K."/>
            <person name="Emerson J.B."/>
            <person name="Anantharaman K."/>
            <person name="Thomas B.C."/>
            <person name="Malmstrom R."/>
            <person name="Stieglmeier M."/>
            <person name="Klingl A."/>
            <person name="Woyke T."/>
            <person name="Ryan C.M."/>
            <person name="Banfield J.F."/>
        </authorList>
    </citation>
    <scope>NUCLEOTIDE SEQUENCE [LARGE SCALE GENOMIC DNA]</scope>
</reference>
<keyword evidence="1" id="KW-0472">Membrane</keyword>
<feature type="transmembrane region" description="Helical" evidence="1">
    <location>
        <begin position="312"/>
        <end position="337"/>
    </location>
</feature>
<sequence>MKVNWLDLNPLAAGDWLYLFEETIRSFSFWPERWGYHYSGMGGPNYASGLVYFFTTTAKLFNSLGASWPLIERLVWFGPIFGLTLFSSFFLAKQLFTGKSLFYWLTPVLYFFNTYFLLLIDGGQLGVAFGYSLAPLILGFLVSLPKNHRWPRRLMIGLAFGLQILLEPRIFLLTLGTVLGYFILVAGAKKVYGLLLFWPLLLALTVNLFWLWPALTVKGGALPPDYGTAGWIGFLSFANFSGTLSLLHPNWPENIFGKTYLLRPEFLVLPVLAFSSLLFINYSRVSDLPAGKAGLTSLKAGKLNNSLINNKVILHFNLLALLGAFLAKGSNPPFGWIYLWLFDYLPGMKLFRDPTKFYFLVALSYSILIPHSLAKIYQLFFTKELIKK</sequence>
<feature type="transmembrane region" description="Helical" evidence="1">
    <location>
        <begin position="101"/>
        <end position="120"/>
    </location>
</feature>
<accession>A0A2M8L720</accession>
<dbReference type="AlphaFoldDB" id="A0A2M8L720"/>
<organism evidence="2 3">
    <name type="scientific">Candidatus Shapirobacteria bacterium CG10_big_fil_rev_8_21_14_0_10_48_15</name>
    <dbReference type="NCBI Taxonomy" id="1974484"/>
    <lineage>
        <taxon>Bacteria</taxon>
        <taxon>Candidatus Shapironibacteriota</taxon>
    </lineage>
</organism>
<feature type="transmembrane region" description="Helical" evidence="1">
    <location>
        <begin position="126"/>
        <end position="144"/>
    </location>
</feature>
<evidence type="ECO:0000256" key="1">
    <source>
        <dbReference type="SAM" id="Phobius"/>
    </source>
</evidence>
<feature type="transmembrane region" description="Helical" evidence="1">
    <location>
        <begin position="74"/>
        <end position="92"/>
    </location>
</feature>
<feature type="transmembrane region" description="Helical" evidence="1">
    <location>
        <begin position="260"/>
        <end position="282"/>
    </location>
</feature>
<protein>
    <recommendedName>
        <fullName evidence="4">Glycosyltransferase RgtA/B/C/D-like domain-containing protein</fullName>
    </recommendedName>
</protein>
<feature type="transmembrane region" description="Helical" evidence="1">
    <location>
        <begin position="357"/>
        <end position="380"/>
    </location>
</feature>
<feature type="transmembrane region" description="Helical" evidence="1">
    <location>
        <begin position="229"/>
        <end position="248"/>
    </location>
</feature>
<name>A0A2M8L720_9BACT</name>
<comment type="caution">
    <text evidence="2">The sequence shown here is derived from an EMBL/GenBank/DDBJ whole genome shotgun (WGS) entry which is preliminary data.</text>
</comment>
<dbReference type="Proteomes" id="UP000231579">
    <property type="component" value="Unassembled WGS sequence"/>
</dbReference>
<feature type="transmembrane region" description="Helical" evidence="1">
    <location>
        <begin position="156"/>
        <end position="184"/>
    </location>
</feature>
<evidence type="ECO:0000313" key="3">
    <source>
        <dbReference type="Proteomes" id="UP000231579"/>
    </source>
</evidence>
<evidence type="ECO:0008006" key="4">
    <source>
        <dbReference type="Google" id="ProtNLM"/>
    </source>
</evidence>